<dbReference type="InterPro" id="IPR034660">
    <property type="entry name" value="DinB/YfiT-like"/>
</dbReference>
<dbReference type="Pfam" id="PF12867">
    <property type="entry name" value="DinB_2"/>
    <property type="match status" value="1"/>
</dbReference>
<organism evidence="2 3">
    <name type="scientific">Terrabacter terrae</name>
    <dbReference type="NCBI Taxonomy" id="318434"/>
    <lineage>
        <taxon>Bacteria</taxon>
        <taxon>Bacillati</taxon>
        <taxon>Actinomycetota</taxon>
        <taxon>Actinomycetes</taxon>
        <taxon>Micrococcales</taxon>
        <taxon>Intrasporangiaceae</taxon>
        <taxon>Terrabacter</taxon>
    </lineage>
</organism>
<accession>A0ABN2UIJ2</accession>
<dbReference type="RefSeq" id="WP_343993118.1">
    <property type="nucleotide sequence ID" value="NZ_BAAANB010000021.1"/>
</dbReference>
<feature type="domain" description="DinB-like" evidence="1">
    <location>
        <begin position="101"/>
        <end position="246"/>
    </location>
</feature>
<dbReference type="InterPro" id="IPR001646">
    <property type="entry name" value="5peptide_repeat"/>
</dbReference>
<evidence type="ECO:0000313" key="2">
    <source>
        <dbReference type="EMBL" id="GAA2037641.1"/>
    </source>
</evidence>
<dbReference type="EMBL" id="BAAANB010000021">
    <property type="protein sequence ID" value="GAA2037641.1"/>
    <property type="molecule type" value="Genomic_DNA"/>
</dbReference>
<proteinExistence type="predicted"/>
<evidence type="ECO:0000259" key="1">
    <source>
        <dbReference type="Pfam" id="PF12867"/>
    </source>
</evidence>
<gene>
    <name evidence="2" type="ORF">GCM10009740_31940</name>
</gene>
<dbReference type="Gene3D" id="1.20.120.450">
    <property type="entry name" value="dinb family like domain"/>
    <property type="match status" value="1"/>
</dbReference>
<evidence type="ECO:0000313" key="3">
    <source>
        <dbReference type="Proteomes" id="UP001501285"/>
    </source>
</evidence>
<comment type="caution">
    <text evidence="2">The sequence shown here is derived from an EMBL/GenBank/DDBJ whole genome shotgun (WGS) entry which is preliminary data.</text>
</comment>
<dbReference type="Pfam" id="PF00805">
    <property type="entry name" value="Pentapeptide"/>
    <property type="match status" value="1"/>
</dbReference>
<name>A0ABN2UIJ2_9MICO</name>
<keyword evidence="3" id="KW-1185">Reference proteome</keyword>
<sequence>MATFGDEDLSGSTFDWTNLSGSTFRAASLSNVTIRGTDLHHVKMTGVELIDVEISGEIEGLRINGVDVTQFVADEMDRRNPDRIKMRPNDPAGFRQAWDLLEEVWGGTVEHARRLDPALLHQRVDGEWSFIETLRHLNFATAAWIGRAIDGDSAPWHPLDRPWDEAPTDRGFPRDLDARPTLDDVLEIRRERQAAVRRVIKGLTDEALAAPFRPPADHGWPTPAYGLTVKDCLRIVLNEEWEHRQYAERDLAQLQQQASGGDLG</sequence>
<reference evidence="2 3" key="1">
    <citation type="journal article" date="2019" name="Int. J. Syst. Evol. Microbiol.">
        <title>The Global Catalogue of Microorganisms (GCM) 10K type strain sequencing project: providing services to taxonomists for standard genome sequencing and annotation.</title>
        <authorList>
            <consortium name="The Broad Institute Genomics Platform"/>
            <consortium name="The Broad Institute Genome Sequencing Center for Infectious Disease"/>
            <person name="Wu L."/>
            <person name="Ma J."/>
        </authorList>
    </citation>
    <scope>NUCLEOTIDE SEQUENCE [LARGE SCALE GENOMIC DNA]</scope>
    <source>
        <strain evidence="2 3">JCM 14283</strain>
    </source>
</reference>
<protein>
    <submittedName>
        <fullName evidence="2">DinB family protein</fullName>
    </submittedName>
</protein>
<dbReference type="SUPFAM" id="SSF109854">
    <property type="entry name" value="DinB/YfiT-like putative metalloenzymes"/>
    <property type="match status" value="1"/>
</dbReference>
<dbReference type="SUPFAM" id="SSF141571">
    <property type="entry name" value="Pentapeptide repeat-like"/>
    <property type="match status" value="1"/>
</dbReference>
<dbReference type="InterPro" id="IPR024775">
    <property type="entry name" value="DinB-like"/>
</dbReference>
<dbReference type="Gene3D" id="2.160.20.80">
    <property type="entry name" value="E3 ubiquitin-protein ligase SopA"/>
    <property type="match status" value="1"/>
</dbReference>
<dbReference type="Proteomes" id="UP001501285">
    <property type="component" value="Unassembled WGS sequence"/>
</dbReference>